<comment type="caution">
    <text evidence="3">The sequence shown here is derived from an EMBL/GenBank/DDBJ whole genome shotgun (WGS) entry which is preliminary data.</text>
</comment>
<keyword evidence="2" id="KW-0812">Transmembrane</keyword>
<feature type="compositionally biased region" description="Basic and acidic residues" evidence="1">
    <location>
        <begin position="50"/>
        <end position="65"/>
    </location>
</feature>
<proteinExistence type="predicted"/>
<organism evidence="3 4">
    <name type="scientific">Candidatus Viridilinea halotolerans</name>
    <dbReference type="NCBI Taxonomy" id="2491704"/>
    <lineage>
        <taxon>Bacteria</taxon>
        <taxon>Bacillati</taxon>
        <taxon>Chloroflexota</taxon>
        <taxon>Chloroflexia</taxon>
        <taxon>Chloroflexales</taxon>
        <taxon>Chloroflexineae</taxon>
        <taxon>Oscillochloridaceae</taxon>
        <taxon>Candidatus Viridilinea</taxon>
    </lineage>
</organism>
<evidence type="ECO:0000313" key="4">
    <source>
        <dbReference type="Proteomes" id="UP000280307"/>
    </source>
</evidence>
<feature type="transmembrane region" description="Helical" evidence="2">
    <location>
        <begin position="6"/>
        <end position="26"/>
    </location>
</feature>
<keyword evidence="2" id="KW-1133">Transmembrane helix</keyword>
<feature type="transmembrane region" description="Helical" evidence="2">
    <location>
        <begin position="105"/>
        <end position="132"/>
    </location>
</feature>
<gene>
    <name evidence="3" type="ORF">EI684_01270</name>
</gene>
<keyword evidence="2" id="KW-0472">Membrane</keyword>
<sequence length="155" mass="16957">MKLQRNWIAWAALVMAGFALVLALGGRMADRRAQMMGAMAQPAAQAQAWQEERGEPPTAVRERFEGGFPPGRAEGLRRDGPPAFAQGGAMSPMAMAAHHGPRHGFFPLMMLFGLINALAKLVAMVMLAWLLWRLFQQNRANTVPTTPAGHDPRVE</sequence>
<feature type="region of interest" description="Disordered" evidence="1">
    <location>
        <begin position="44"/>
        <end position="84"/>
    </location>
</feature>
<dbReference type="Proteomes" id="UP000280307">
    <property type="component" value="Unassembled WGS sequence"/>
</dbReference>
<evidence type="ECO:0000256" key="2">
    <source>
        <dbReference type="SAM" id="Phobius"/>
    </source>
</evidence>
<reference evidence="3 4" key="1">
    <citation type="submission" date="2018-12" db="EMBL/GenBank/DDBJ databases">
        <title>Genome Sequence of Candidatus Viridilinea halotolerans isolated from saline sulfide-rich spring.</title>
        <authorList>
            <person name="Grouzdev D.S."/>
            <person name="Burganskaya E.I."/>
            <person name="Krutkina M.S."/>
            <person name="Sukhacheva M.V."/>
            <person name="Gorlenko V.M."/>
        </authorList>
    </citation>
    <scope>NUCLEOTIDE SEQUENCE [LARGE SCALE GENOMIC DNA]</scope>
    <source>
        <strain evidence="3">Chok-6</strain>
    </source>
</reference>
<protein>
    <submittedName>
        <fullName evidence="3">Uncharacterized protein</fullName>
    </submittedName>
</protein>
<evidence type="ECO:0000256" key="1">
    <source>
        <dbReference type="SAM" id="MobiDB-lite"/>
    </source>
</evidence>
<name>A0A426UAX2_9CHLR</name>
<dbReference type="AlphaFoldDB" id="A0A426UAX2"/>
<dbReference type="EMBL" id="RSAS01000050">
    <property type="protein sequence ID" value="RRR77696.1"/>
    <property type="molecule type" value="Genomic_DNA"/>
</dbReference>
<accession>A0A426UAX2</accession>
<evidence type="ECO:0000313" key="3">
    <source>
        <dbReference type="EMBL" id="RRR77696.1"/>
    </source>
</evidence>